<evidence type="ECO:0000313" key="3">
    <source>
        <dbReference type="Proteomes" id="UP000332933"/>
    </source>
</evidence>
<evidence type="ECO:0000313" key="2">
    <source>
        <dbReference type="EMBL" id="VFT80518.1"/>
    </source>
</evidence>
<dbReference type="EMBL" id="VJMH01000587">
    <property type="protein sequence ID" value="KAF0715452.1"/>
    <property type="molecule type" value="Genomic_DNA"/>
</dbReference>
<evidence type="ECO:0000313" key="1">
    <source>
        <dbReference type="EMBL" id="KAF0715452.1"/>
    </source>
</evidence>
<reference evidence="2 3" key="1">
    <citation type="submission" date="2019-03" db="EMBL/GenBank/DDBJ databases">
        <authorList>
            <person name="Gaulin E."/>
            <person name="Dumas B."/>
        </authorList>
    </citation>
    <scope>NUCLEOTIDE SEQUENCE [LARGE SCALE GENOMIC DNA]</scope>
    <source>
        <strain evidence="2">CBS 568.67</strain>
    </source>
</reference>
<name>A0A485K9G0_9STRA</name>
<keyword evidence="3" id="KW-1185">Reference proteome</keyword>
<reference evidence="1" key="2">
    <citation type="submission" date="2019-06" db="EMBL/GenBank/DDBJ databases">
        <title>Genomics analysis of Aphanomyces spp. identifies a new class of oomycete effector associated with host adaptation.</title>
        <authorList>
            <person name="Gaulin E."/>
        </authorList>
    </citation>
    <scope>NUCLEOTIDE SEQUENCE</scope>
    <source>
        <strain evidence="1">CBS 578.67</strain>
    </source>
</reference>
<accession>A0A485K9G0</accession>
<dbReference type="AlphaFoldDB" id="A0A485K9G0"/>
<dbReference type="Proteomes" id="UP000332933">
    <property type="component" value="Unassembled WGS sequence"/>
</dbReference>
<proteinExistence type="predicted"/>
<dbReference type="EMBL" id="CAADRA010000587">
    <property type="protein sequence ID" value="VFT80518.1"/>
    <property type="molecule type" value="Genomic_DNA"/>
</dbReference>
<organism evidence="2 3">
    <name type="scientific">Aphanomyces stellatus</name>
    <dbReference type="NCBI Taxonomy" id="120398"/>
    <lineage>
        <taxon>Eukaryota</taxon>
        <taxon>Sar</taxon>
        <taxon>Stramenopiles</taxon>
        <taxon>Oomycota</taxon>
        <taxon>Saprolegniomycetes</taxon>
        <taxon>Saprolegniales</taxon>
        <taxon>Verrucalvaceae</taxon>
        <taxon>Aphanomyces</taxon>
    </lineage>
</organism>
<sequence>MSFLASCDARILAITNIARQLRSTLVEVTGPLEAWCAKKIGHKQAPNQTCYGLKLSCVTASSMDNAIDMKRLERRNRVLKQREYDRHMKRLYRQKEKTERVDLIYEIDELSRVVESMLERRRVWEATKGTRVAWKDICMGLREESGLSSAQHAALKEQVHQYKALAQRMKIWVLLNAMPRVALDGRVSTWRDVSLMAHPTSRQLGKEWIAKQLIHQTKAVFHTYGFPTKTENVFFFDLVVENESVEYIWGHQYDLRDGWEAFMTSLCPNLCALLMLDLTHSVPLNDGSLYLHQMTTVAGEFINLIATSFQKHDGGSILVAQSVADDETIQLTNGSVVRHVSFWYDEALKSTINAIRGDIYAQSHPHGQWKRRTLLRQRRLRPLGWVSLQEEGRYWGCDLTQVPPDLRESVFRRHVFQTYYMLDRTSFSRFQRIEQNAKTTQA</sequence>
<gene>
    <name evidence="2" type="primary">Aste57867_3350</name>
    <name evidence="1" type="ORF">As57867_003340</name>
    <name evidence="2" type="ORF">ASTE57867_3350</name>
</gene>
<protein>
    <submittedName>
        <fullName evidence="2">Aste57867_3350 protein</fullName>
    </submittedName>
</protein>